<feature type="chain" id="PRO_5042513384" evidence="2">
    <location>
        <begin position="35"/>
        <end position="291"/>
    </location>
</feature>
<protein>
    <submittedName>
        <fullName evidence="5">Uncharacterized protein LOC116950303</fullName>
    </submittedName>
</protein>
<dbReference type="SMART" id="SM00409">
    <property type="entry name" value="IG"/>
    <property type="match status" value="1"/>
</dbReference>
<dbReference type="GeneID" id="116950303"/>
<keyword evidence="1" id="KW-0472">Membrane</keyword>
<feature type="signal peptide" evidence="2">
    <location>
        <begin position="1"/>
        <end position="34"/>
    </location>
</feature>
<proteinExistence type="predicted"/>
<evidence type="ECO:0000259" key="3">
    <source>
        <dbReference type="PROSITE" id="PS50835"/>
    </source>
</evidence>
<accession>A0AAJ7TTH7</accession>
<reference evidence="5" key="1">
    <citation type="submission" date="2025-08" db="UniProtKB">
        <authorList>
            <consortium name="RefSeq"/>
        </authorList>
    </citation>
    <scope>IDENTIFICATION</scope>
    <source>
        <tissue evidence="5">Sperm</tissue>
    </source>
</reference>
<keyword evidence="1" id="KW-0812">Transmembrane</keyword>
<organism evidence="4 5">
    <name type="scientific">Petromyzon marinus</name>
    <name type="common">Sea lamprey</name>
    <dbReference type="NCBI Taxonomy" id="7757"/>
    <lineage>
        <taxon>Eukaryota</taxon>
        <taxon>Metazoa</taxon>
        <taxon>Chordata</taxon>
        <taxon>Craniata</taxon>
        <taxon>Vertebrata</taxon>
        <taxon>Cyclostomata</taxon>
        <taxon>Hyperoartia</taxon>
        <taxon>Petromyzontiformes</taxon>
        <taxon>Petromyzontidae</taxon>
        <taxon>Petromyzon</taxon>
    </lineage>
</organism>
<dbReference type="InterPro" id="IPR007110">
    <property type="entry name" value="Ig-like_dom"/>
</dbReference>
<dbReference type="InterPro" id="IPR013783">
    <property type="entry name" value="Ig-like_fold"/>
</dbReference>
<keyword evidence="1" id="KW-1133">Transmembrane helix</keyword>
<gene>
    <name evidence="5" type="primary">LOC116950303</name>
</gene>
<dbReference type="Gene3D" id="2.60.40.10">
    <property type="entry name" value="Immunoglobulins"/>
    <property type="match status" value="1"/>
</dbReference>
<dbReference type="Pfam" id="PF07679">
    <property type="entry name" value="I-set"/>
    <property type="match status" value="1"/>
</dbReference>
<dbReference type="Proteomes" id="UP001318040">
    <property type="component" value="Chromosome 38"/>
</dbReference>
<feature type="transmembrane region" description="Helical" evidence="1">
    <location>
        <begin position="239"/>
        <end position="261"/>
    </location>
</feature>
<dbReference type="KEGG" id="pmrn:116950303"/>
<feature type="domain" description="Ig-like" evidence="3">
    <location>
        <begin position="131"/>
        <end position="222"/>
    </location>
</feature>
<dbReference type="CDD" id="cd00096">
    <property type="entry name" value="Ig"/>
    <property type="match status" value="1"/>
</dbReference>
<dbReference type="RefSeq" id="XP_032823916.1">
    <property type="nucleotide sequence ID" value="XM_032968025.1"/>
</dbReference>
<dbReference type="InterPro" id="IPR013098">
    <property type="entry name" value="Ig_I-set"/>
</dbReference>
<sequence>MGRREPSVRGPLAHLAHLFSIILLVLPLVPTCSAQGASSTRTVSVEAALNVSLLNCNPSDALRLGHKACLVCEDSDGPINSTVTWTRNNQVVATTDAVVCLVVTQADEGVVFKCSKGTRTGRRRLAITVDPCEIPPPSEQTVQSTRRTDVTLTCNIYSRPQLAPGEVQWWVGEGCSEALSNSEGRYSVSWRPDSSSLSITRATDTDSGRYCCVINGTSGTSSPTPCQQTFVLIVEGEPLPIGAIVAAFVVLGLTLLLMAYAHRDRVFTPLLQLSCCLSCTAPTEDEATRES</sequence>
<evidence type="ECO:0000313" key="5">
    <source>
        <dbReference type="RefSeq" id="XP_032823916.1"/>
    </source>
</evidence>
<evidence type="ECO:0000256" key="2">
    <source>
        <dbReference type="SAM" id="SignalP"/>
    </source>
</evidence>
<dbReference type="PROSITE" id="PS50835">
    <property type="entry name" value="IG_LIKE"/>
    <property type="match status" value="1"/>
</dbReference>
<evidence type="ECO:0000256" key="1">
    <source>
        <dbReference type="SAM" id="Phobius"/>
    </source>
</evidence>
<keyword evidence="4" id="KW-1185">Reference proteome</keyword>
<dbReference type="SUPFAM" id="SSF48726">
    <property type="entry name" value="Immunoglobulin"/>
    <property type="match status" value="2"/>
</dbReference>
<keyword evidence="2" id="KW-0732">Signal</keyword>
<dbReference type="InterPro" id="IPR036179">
    <property type="entry name" value="Ig-like_dom_sf"/>
</dbReference>
<name>A0AAJ7TTH7_PETMA</name>
<dbReference type="InterPro" id="IPR003599">
    <property type="entry name" value="Ig_sub"/>
</dbReference>
<dbReference type="AlphaFoldDB" id="A0AAJ7TTH7"/>
<evidence type="ECO:0000313" key="4">
    <source>
        <dbReference type="Proteomes" id="UP001318040"/>
    </source>
</evidence>